<reference evidence="3 4" key="1">
    <citation type="journal article" date="2018" name="BMC Genomics">
        <title>Genomic evidence for intraspecific hybridization in a clonal and extremely halotolerant yeast.</title>
        <authorList>
            <person name="Gostincar C."/>
            <person name="Stajich J.E."/>
            <person name="Zupancic J."/>
            <person name="Zalar P."/>
            <person name="Gunde-Cimerman N."/>
        </authorList>
    </citation>
    <scope>NUCLEOTIDE SEQUENCE [LARGE SCALE GENOMIC DNA]</scope>
    <source>
        <strain evidence="3 4">EXF-2682</strain>
    </source>
</reference>
<dbReference type="PANTHER" id="PTHR13593">
    <property type="match status" value="1"/>
</dbReference>
<gene>
    <name evidence="3" type="ORF">D0863_07240</name>
</gene>
<dbReference type="AlphaFoldDB" id="A0A3M7DV91"/>
<dbReference type="CDD" id="cd08586">
    <property type="entry name" value="PI-PLCc_BcPLC_like"/>
    <property type="match status" value="1"/>
</dbReference>
<dbReference type="GO" id="GO:0006629">
    <property type="term" value="P:lipid metabolic process"/>
    <property type="evidence" value="ECO:0007669"/>
    <property type="project" value="InterPro"/>
</dbReference>
<dbReference type="InterPro" id="IPR017946">
    <property type="entry name" value="PLC-like_Pdiesterase_TIM-brl"/>
</dbReference>
<dbReference type="GO" id="GO:0008081">
    <property type="term" value="F:phosphoric diester hydrolase activity"/>
    <property type="evidence" value="ECO:0007669"/>
    <property type="project" value="InterPro"/>
</dbReference>
<dbReference type="SMART" id="SM00148">
    <property type="entry name" value="PLCXc"/>
    <property type="match status" value="1"/>
</dbReference>
<evidence type="ECO:0000256" key="1">
    <source>
        <dbReference type="SAM" id="MobiDB-lite"/>
    </source>
</evidence>
<dbReference type="InterPro" id="IPR051057">
    <property type="entry name" value="PI-PLC_domain"/>
</dbReference>
<dbReference type="Pfam" id="PF00388">
    <property type="entry name" value="PI-PLC-X"/>
    <property type="match status" value="1"/>
</dbReference>
<dbReference type="InterPro" id="IPR000909">
    <property type="entry name" value="PLipase_C_PInositol-sp_X_dom"/>
</dbReference>
<feature type="region of interest" description="Disordered" evidence="1">
    <location>
        <begin position="21"/>
        <end position="52"/>
    </location>
</feature>
<dbReference type="EMBL" id="QWIP01000242">
    <property type="protein sequence ID" value="RMY68245.1"/>
    <property type="molecule type" value="Genomic_DNA"/>
</dbReference>
<sequence>MVKMLPRAIWARERVVQQKNHSGIPKDVEGQYGTFPSKVDHQLQPSPKAGGLEHEGENWMAFAADETLVSALTLPGTHDSAACKISWPFVQTQGMDIRNQLNAGIRYFDLRCGVRNDIVEMVHGPSFLGITLSTVLDVIYTWLESHTTEALVLQIKQDRKSERSRISFAVAVGNLVTSTPEHWRTGDTTPALGELRGRIQLLRRFLNPKPHAFGIDVMRWPDNPPRPFTIHTWHEFNITIQDHYTSSRPKSLSALVRMKGGDVVDLLTRAAADQDEGNWYINFSSAYEFNFYHQLTPKQISLGGYSGFRWEEGMNSRLRNFLATRPGRQRFGIVAMDFPEGGAEDLILTLIQSNFESQPPRRTWLQLVIEGLLWAFAVFLLIMAATPVTPGRPSPLPQQDFSSTQRLKG</sequence>
<dbReference type="Gene3D" id="3.20.20.190">
    <property type="entry name" value="Phosphatidylinositol (PI) phosphodiesterase"/>
    <property type="match status" value="1"/>
</dbReference>
<proteinExistence type="predicted"/>
<dbReference type="PROSITE" id="PS50007">
    <property type="entry name" value="PIPLC_X_DOMAIN"/>
    <property type="match status" value="1"/>
</dbReference>
<name>A0A3M7DV91_HORWE</name>
<dbReference type="VEuPathDB" id="FungiDB:BTJ68_04399"/>
<dbReference type="OrthoDB" id="1046782at2759"/>
<organism evidence="3 4">
    <name type="scientific">Hortaea werneckii</name>
    <name type="common">Black yeast</name>
    <name type="synonym">Cladosporium werneckii</name>
    <dbReference type="NCBI Taxonomy" id="91943"/>
    <lineage>
        <taxon>Eukaryota</taxon>
        <taxon>Fungi</taxon>
        <taxon>Dikarya</taxon>
        <taxon>Ascomycota</taxon>
        <taxon>Pezizomycotina</taxon>
        <taxon>Dothideomycetes</taxon>
        <taxon>Dothideomycetidae</taxon>
        <taxon>Mycosphaerellales</taxon>
        <taxon>Teratosphaeriaceae</taxon>
        <taxon>Hortaea</taxon>
    </lineage>
</organism>
<evidence type="ECO:0000313" key="3">
    <source>
        <dbReference type="EMBL" id="RMY68245.1"/>
    </source>
</evidence>
<evidence type="ECO:0000313" key="4">
    <source>
        <dbReference type="Proteomes" id="UP000269276"/>
    </source>
</evidence>
<dbReference type="PANTHER" id="PTHR13593:SF113">
    <property type="entry name" value="SI:DKEY-266F7.9"/>
    <property type="match status" value="1"/>
</dbReference>
<protein>
    <recommendedName>
        <fullName evidence="2">Phosphatidylinositol-specific phospholipase C X domain-containing protein</fullName>
    </recommendedName>
</protein>
<evidence type="ECO:0000259" key="2">
    <source>
        <dbReference type="SMART" id="SM00148"/>
    </source>
</evidence>
<comment type="caution">
    <text evidence="3">The sequence shown here is derived from an EMBL/GenBank/DDBJ whole genome shotgun (WGS) entry which is preliminary data.</text>
</comment>
<feature type="domain" description="Phosphatidylinositol-specific phospholipase C X" evidence="2">
    <location>
        <begin position="64"/>
        <end position="204"/>
    </location>
</feature>
<dbReference type="Proteomes" id="UP000269276">
    <property type="component" value="Unassembled WGS sequence"/>
</dbReference>
<accession>A0A3M7DV91</accession>
<dbReference type="SUPFAM" id="SSF51695">
    <property type="entry name" value="PLC-like phosphodiesterases"/>
    <property type="match status" value="1"/>
</dbReference>